<protein>
    <submittedName>
        <fullName evidence="2">Integrase core domain protein</fullName>
    </submittedName>
</protein>
<dbReference type="Pfam" id="PF00665">
    <property type="entry name" value="rve"/>
    <property type="match status" value="1"/>
</dbReference>
<dbReference type="PANTHER" id="PTHR47515:SF2">
    <property type="entry name" value="INTEGRASE CORE DOMAIN PROTEIN"/>
    <property type="match status" value="1"/>
</dbReference>
<proteinExistence type="predicted"/>
<dbReference type="InterPro" id="IPR036397">
    <property type="entry name" value="RNaseH_sf"/>
</dbReference>
<organism evidence="2 3">
    <name type="scientific">Pseudoalteromonas luteoviolacea (strain 2ta16)</name>
    <dbReference type="NCBI Taxonomy" id="1353533"/>
    <lineage>
        <taxon>Bacteria</taxon>
        <taxon>Pseudomonadati</taxon>
        <taxon>Pseudomonadota</taxon>
        <taxon>Gammaproteobacteria</taxon>
        <taxon>Alteromonadales</taxon>
        <taxon>Pseudoalteromonadaceae</taxon>
        <taxon>Pseudoalteromonas</taxon>
    </lineage>
</organism>
<dbReference type="RefSeq" id="WP_023401608.1">
    <property type="nucleotide sequence ID" value="NZ_AUSV01000133.1"/>
</dbReference>
<dbReference type="PATRIC" id="fig|1353533.3.peg.4771"/>
<dbReference type="AlphaFoldDB" id="V4J6M5"/>
<dbReference type="Gene3D" id="3.30.420.10">
    <property type="entry name" value="Ribonuclease H-like superfamily/Ribonuclease H"/>
    <property type="match status" value="1"/>
</dbReference>
<dbReference type="InterPro" id="IPR001584">
    <property type="entry name" value="Integrase_cat-core"/>
</dbReference>
<name>V4J6M5_PSEL2</name>
<dbReference type="PROSITE" id="PS50994">
    <property type="entry name" value="INTEGRASE"/>
    <property type="match status" value="1"/>
</dbReference>
<evidence type="ECO:0000313" key="3">
    <source>
        <dbReference type="Proteomes" id="UP000017820"/>
    </source>
</evidence>
<sequence>MDFMSDALNYRHRFRTLNVLDDYNRQLLAIEVDTSLMADRAIRVLERLIAWPGKPNQIRVDNGPEITSSALESWATEKCIKLEFIKPGSPNQNGLITAIEKKYWIYIYLSHCCRFVTLQMNG</sequence>
<gene>
    <name evidence="2" type="ORF">PL2TA16_01353</name>
</gene>
<reference evidence="2 3" key="1">
    <citation type="submission" date="2013-07" db="EMBL/GenBank/DDBJ databases">
        <title>Draft genome sequence of Pseudoalteromonas luteoviolacea 2ta16.</title>
        <authorList>
            <person name="Allen E.E."/>
            <person name="Azam F."/>
            <person name="Podell S."/>
        </authorList>
    </citation>
    <scope>NUCLEOTIDE SEQUENCE [LARGE SCALE GENOMIC DNA]</scope>
    <source>
        <strain evidence="2 3">2ta16</strain>
    </source>
</reference>
<dbReference type="SUPFAM" id="SSF53098">
    <property type="entry name" value="Ribonuclease H-like"/>
    <property type="match status" value="1"/>
</dbReference>
<accession>V4J6M5</accession>
<evidence type="ECO:0000313" key="2">
    <source>
        <dbReference type="EMBL" id="ESP90962.1"/>
    </source>
</evidence>
<dbReference type="PANTHER" id="PTHR47515">
    <property type="entry name" value="LOW CALCIUM RESPONSE LOCUS PROTEIN T"/>
    <property type="match status" value="1"/>
</dbReference>
<evidence type="ECO:0000259" key="1">
    <source>
        <dbReference type="PROSITE" id="PS50994"/>
    </source>
</evidence>
<dbReference type="GO" id="GO:0003676">
    <property type="term" value="F:nucleic acid binding"/>
    <property type="evidence" value="ECO:0007669"/>
    <property type="project" value="InterPro"/>
</dbReference>
<comment type="caution">
    <text evidence="2">The sequence shown here is derived from an EMBL/GenBank/DDBJ whole genome shotgun (WGS) entry which is preliminary data.</text>
</comment>
<dbReference type="GO" id="GO:0015074">
    <property type="term" value="P:DNA integration"/>
    <property type="evidence" value="ECO:0007669"/>
    <property type="project" value="InterPro"/>
</dbReference>
<dbReference type="Proteomes" id="UP000017820">
    <property type="component" value="Unassembled WGS sequence"/>
</dbReference>
<dbReference type="EMBL" id="AUSV01000133">
    <property type="protein sequence ID" value="ESP90962.1"/>
    <property type="molecule type" value="Genomic_DNA"/>
</dbReference>
<feature type="domain" description="Integrase catalytic" evidence="1">
    <location>
        <begin position="1"/>
        <end position="96"/>
    </location>
</feature>
<dbReference type="InterPro" id="IPR012337">
    <property type="entry name" value="RNaseH-like_sf"/>
</dbReference>